<dbReference type="Gene3D" id="2.60.40.1120">
    <property type="entry name" value="Carboxypeptidase-like, regulatory domain"/>
    <property type="match status" value="1"/>
</dbReference>
<evidence type="ECO:0000313" key="3">
    <source>
        <dbReference type="Proteomes" id="UP000032076"/>
    </source>
</evidence>
<dbReference type="Proteomes" id="UP000032076">
    <property type="component" value="Unassembled WGS sequence"/>
</dbReference>
<dbReference type="RefSeq" id="WP_041845181.1">
    <property type="nucleotide sequence ID" value="NZ_JXLR01000030.1"/>
</dbReference>
<organism evidence="2 3">
    <name type="scientific">Caldibacillus thermoamylovorans</name>
    <dbReference type="NCBI Taxonomy" id="35841"/>
    <lineage>
        <taxon>Bacteria</taxon>
        <taxon>Bacillati</taxon>
        <taxon>Bacillota</taxon>
        <taxon>Bacilli</taxon>
        <taxon>Bacillales</taxon>
        <taxon>Bacillaceae</taxon>
        <taxon>Caldibacillus</taxon>
    </lineage>
</organism>
<feature type="domain" description="NOMO second beta-sandwich" evidence="1">
    <location>
        <begin position="49"/>
        <end position="101"/>
    </location>
</feature>
<dbReference type="EMBL" id="JXLU01000056">
    <property type="protein sequence ID" value="KIO73208.1"/>
    <property type="molecule type" value="Genomic_DNA"/>
</dbReference>
<accession>A0A0D0FRT4</accession>
<reference evidence="2 3" key="1">
    <citation type="submission" date="2015-01" db="EMBL/GenBank/DDBJ databases">
        <title>Draft Genome Sequences of Four Bacillus thermoamylovorans Strains, Isolated From Food Products.</title>
        <authorList>
            <person name="Krawcyk A.O."/>
            <person name="Berendsen E.M."/>
            <person name="Eijlander R.T."/>
            <person name="de Jong A."/>
            <person name="Wells-Bennik M."/>
            <person name="Kuipers O.P."/>
        </authorList>
    </citation>
    <scope>NUCLEOTIDE SEQUENCE [LARGE SCALE GENOMIC DNA]</scope>
    <source>
        <strain evidence="2 3">B4167</strain>
    </source>
</reference>
<comment type="caution">
    <text evidence="2">The sequence shown here is derived from an EMBL/GenBank/DDBJ whole genome shotgun (WGS) entry which is preliminary data.</text>
</comment>
<evidence type="ECO:0000259" key="1">
    <source>
        <dbReference type="Pfam" id="PF22904"/>
    </source>
</evidence>
<dbReference type="OrthoDB" id="9769523at2"/>
<dbReference type="InterPro" id="IPR055074">
    <property type="entry name" value="NOMO1-3_2nd"/>
</dbReference>
<dbReference type="SUPFAM" id="SSF49478">
    <property type="entry name" value="Cna protein B-type domain"/>
    <property type="match status" value="1"/>
</dbReference>
<proteinExistence type="predicted"/>
<protein>
    <recommendedName>
        <fullName evidence="1">NOMO second beta-sandwich domain-containing protein</fullName>
    </recommendedName>
</protein>
<dbReference type="Pfam" id="PF22904">
    <property type="entry name" value="NOMO1-like_2nd"/>
    <property type="match status" value="1"/>
</dbReference>
<evidence type="ECO:0000313" key="2">
    <source>
        <dbReference type="EMBL" id="KIO73208.1"/>
    </source>
</evidence>
<name>A0A0D0FRT4_9BACI</name>
<gene>
    <name evidence="2" type="ORF">B4167_2349</name>
</gene>
<sequence>MSSLKGKITTGLLFDNTVTESMKDDMVDDGKKVVNSNEGEMLVIPSDPFTITLVSEDNNYVYKTFTTSSGEYSFENVRPGDYLMNIGINDVNFKTEKVHVDGNLTTFNSIVGLDLDKFADEVMDNQVDVEGTSKTDDASNSDKTIILEEESNQESTQYSDEEETVSYSHKAPHLQCLDYNGPNAPDSKHVHDWKHFYKSDCYLAVYYRCSTDHINEWEYCDGTRNCSHKINHSKYYHAHKS</sequence>
<dbReference type="AlphaFoldDB" id="A0A0D0FRT4"/>